<dbReference type="EMBL" id="BHZC01000001">
    <property type="protein sequence ID" value="GCD35607.1"/>
    <property type="molecule type" value="Genomic_DNA"/>
</dbReference>
<feature type="region of interest" description="Disordered" evidence="1">
    <location>
        <begin position="46"/>
        <end position="77"/>
    </location>
</feature>
<evidence type="ECO:0000313" key="2">
    <source>
        <dbReference type="EMBL" id="GCD35607.1"/>
    </source>
</evidence>
<dbReference type="RefSeq" id="WP_125045491.1">
    <property type="nucleotide sequence ID" value="NZ_BHZC01000001.1"/>
</dbReference>
<comment type="caution">
    <text evidence="2">The sequence shown here is derived from an EMBL/GenBank/DDBJ whole genome shotgun (WGS) entry which is preliminary data.</text>
</comment>
<proteinExistence type="predicted"/>
<dbReference type="Proteomes" id="UP000287830">
    <property type="component" value="Unassembled WGS sequence"/>
</dbReference>
<evidence type="ECO:0000313" key="3">
    <source>
        <dbReference type="Proteomes" id="UP000287830"/>
    </source>
</evidence>
<organism evidence="2 3">
    <name type="scientific">Streptomyces chrestomyceticus JCM 4735</name>
    <dbReference type="NCBI Taxonomy" id="1306181"/>
    <lineage>
        <taxon>Bacteria</taxon>
        <taxon>Bacillati</taxon>
        <taxon>Actinomycetota</taxon>
        <taxon>Actinomycetes</taxon>
        <taxon>Kitasatosporales</taxon>
        <taxon>Streptomycetaceae</taxon>
        <taxon>Streptomyces</taxon>
    </lineage>
</organism>
<accession>A0A7U9KUG7</accession>
<dbReference type="GeneID" id="95622270"/>
<reference evidence="2 3" key="1">
    <citation type="submission" date="2018-11" db="EMBL/GenBank/DDBJ databases">
        <title>Whole genome sequence of Streptomyces chrestomyceticus NBRC 13444(T).</title>
        <authorList>
            <person name="Komaki H."/>
            <person name="Tamura T."/>
        </authorList>
    </citation>
    <scope>NUCLEOTIDE SEQUENCE [LARGE SCALE GENOMIC DNA]</scope>
    <source>
        <strain evidence="2 3">NBRC 13444</strain>
    </source>
</reference>
<gene>
    <name evidence="2" type="ORF">OEIGOIKO_03353</name>
</gene>
<dbReference type="OrthoDB" id="4291848at2"/>
<protein>
    <submittedName>
        <fullName evidence="2">Uncharacterized protein</fullName>
    </submittedName>
</protein>
<name>A0A7U9KUG7_9ACTN</name>
<dbReference type="AlphaFoldDB" id="A0A7U9KUG7"/>
<sequence length="77" mass="8272">MSAHAERPQWQMMTKSDFDARLPSTWTLDIPTGPARIAAVPDASGTPALFGEAAPPSRAGHTHSCEPKDTQGQEPLF</sequence>
<evidence type="ECO:0000256" key="1">
    <source>
        <dbReference type="SAM" id="MobiDB-lite"/>
    </source>
</evidence>